<proteinExistence type="predicted"/>
<reference evidence="2" key="2">
    <citation type="submission" date="2020-09" db="EMBL/GenBank/DDBJ databases">
        <authorList>
            <person name="Sun Q."/>
            <person name="Kim S."/>
        </authorList>
    </citation>
    <scope>NUCLEOTIDE SEQUENCE</scope>
    <source>
        <strain evidence="2">KCTC 42249</strain>
    </source>
</reference>
<evidence type="ECO:0000313" key="2">
    <source>
        <dbReference type="EMBL" id="GHD19787.1"/>
    </source>
</evidence>
<feature type="domain" description="Antitoxin FitA-like ribbon-helix-helix" evidence="1">
    <location>
        <begin position="2"/>
        <end position="36"/>
    </location>
</feature>
<dbReference type="InterPro" id="IPR053853">
    <property type="entry name" value="FitA-like_RHH"/>
</dbReference>
<dbReference type="AlphaFoldDB" id="A0A8J3DWL5"/>
<dbReference type="EMBL" id="BMZQ01000002">
    <property type="protein sequence ID" value="GHD19787.1"/>
    <property type="molecule type" value="Genomic_DNA"/>
</dbReference>
<dbReference type="GO" id="GO:0006355">
    <property type="term" value="P:regulation of DNA-templated transcription"/>
    <property type="evidence" value="ECO:0007669"/>
    <property type="project" value="InterPro"/>
</dbReference>
<dbReference type="SUPFAM" id="SSF47598">
    <property type="entry name" value="Ribbon-helix-helix"/>
    <property type="match status" value="1"/>
</dbReference>
<evidence type="ECO:0000259" key="1">
    <source>
        <dbReference type="Pfam" id="PF22513"/>
    </source>
</evidence>
<organism evidence="2 3">
    <name type="scientific">Tianweitania populi</name>
    <dbReference type="NCBI Taxonomy" id="1607949"/>
    <lineage>
        <taxon>Bacteria</taxon>
        <taxon>Pseudomonadati</taxon>
        <taxon>Pseudomonadota</taxon>
        <taxon>Alphaproteobacteria</taxon>
        <taxon>Hyphomicrobiales</taxon>
        <taxon>Phyllobacteriaceae</taxon>
        <taxon>Tianweitania</taxon>
    </lineage>
</organism>
<comment type="caution">
    <text evidence="2">The sequence shown here is derived from an EMBL/GenBank/DDBJ whole genome shotgun (WGS) entry which is preliminary data.</text>
</comment>
<dbReference type="InterPro" id="IPR010985">
    <property type="entry name" value="Ribbon_hlx_hlx"/>
</dbReference>
<dbReference type="Pfam" id="PF22513">
    <property type="entry name" value="FitA-like_RHH"/>
    <property type="match status" value="1"/>
</dbReference>
<gene>
    <name evidence="2" type="ORF">GCM10016234_31870</name>
</gene>
<dbReference type="Proteomes" id="UP000630142">
    <property type="component" value="Unassembled WGS sequence"/>
</dbReference>
<dbReference type="InterPro" id="IPR013321">
    <property type="entry name" value="Arc_rbn_hlx_hlx"/>
</dbReference>
<evidence type="ECO:0000313" key="3">
    <source>
        <dbReference type="Proteomes" id="UP000630142"/>
    </source>
</evidence>
<reference evidence="2" key="1">
    <citation type="journal article" date="2014" name="Int. J. Syst. Evol. Microbiol.">
        <title>Complete genome sequence of Corynebacterium casei LMG S-19264T (=DSM 44701T), isolated from a smear-ripened cheese.</title>
        <authorList>
            <consortium name="US DOE Joint Genome Institute (JGI-PGF)"/>
            <person name="Walter F."/>
            <person name="Albersmeier A."/>
            <person name="Kalinowski J."/>
            <person name="Ruckert C."/>
        </authorList>
    </citation>
    <scope>NUCLEOTIDE SEQUENCE</scope>
    <source>
        <strain evidence="2">KCTC 42249</strain>
    </source>
</reference>
<sequence>MAQLLIRRLDDEVKERLRSRAKAHGVSMEEEARTILVGQLAPVEAEDTRGIGTKIADLFRHIDWEGEELPRLPHQPYKPFSFDE</sequence>
<protein>
    <recommendedName>
        <fullName evidence="1">Antitoxin FitA-like ribbon-helix-helix domain-containing protein</fullName>
    </recommendedName>
</protein>
<keyword evidence="3" id="KW-1185">Reference proteome</keyword>
<dbReference type="Gene3D" id="1.10.1220.10">
    <property type="entry name" value="Met repressor-like"/>
    <property type="match status" value="1"/>
</dbReference>
<accession>A0A8J3DWL5</accession>
<dbReference type="RefSeq" id="WP_189505594.1">
    <property type="nucleotide sequence ID" value="NZ_BMZQ01000002.1"/>
</dbReference>
<name>A0A8J3DWL5_9HYPH</name>